<feature type="compositionally biased region" description="Polar residues" evidence="10">
    <location>
        <begin position="318"/>
        <end position="330"/>
    </location>
</feature>
<feature type="region of interest" description="Disordered" evidence="10">
    <location>
        <begin position="269"/>
        <end position="787"/>
    </location>
</feature>
<proteinExistence type="inferred from homology"/>
<evidence type="ECO:0000256" key="2">
    <source>
        <dbReference type="ARBA" id="ARBA00010845"/>
    </source>
</evidence>
<evidence type="ECO:0000256" key="6">
    <source>
        <dbReference type="ARBA" id="ARBA00023054"/>
    </source>
</evidence>
<evidence type="ECO:0000256" key="8">
    <source>
        <dbReference type="ARBA" id="ARBA00023328"/>
    </source>
</evidence>
<evidence type="ECO:0000259" key="11">
    <source>
        <dbReference type="Pfam" id="PF07557"/>
    </source>
</evidence>
<evidence type="ECO:0000259" key="12">
    <source>
        <dbReference type="Pfam" id="PF07558"/>
    </source>
</evidence>
<dbReference type="AlphaFoldDB" id="A0A165IYF8"/>
<feature type="domain" description="Shugoshin N-terminal coiled-coil" evidence="12">
    <location>
        <begin position="17"/>
        <end position="60"/>
    </location>
</feature>
<dbReference type="OMA" id="DDNTTHE"/>
<keyword evidence="3" id="KW-0158">Chromosome</keyword>
<dbReference type="Pfam" id="PF07557">
    <property type="entry name" value="Shugoshin_C"/>
    <property type="match status" value="1"/>
</dbReference>
<dbReference type="InParanoid" id="A0A165IYF8"/>
<feature type="compositionally biased region" description="Basic and acidic residues" evidence="10">
    <location>
        <begin position="672"/>
        <end position="683"/>
    </location>
</feature>
<keyword evidence="4" id="KW-0132">Cell division</keyword>
<feature type="compositionally biased region" description="Basic and acidic residues" evidence="10">
    <location>
        <begin position="731"/>
        <end position="752"/>
    </location>
</feature>
<comment type="similarity">
    <text evidence="2">Belongs to the shugoshin family.</text>
</comment>
<dbReference type="Proteomes" id="UP000076632">
    <property type="component" value="Unassembled WGS sequence"/>
</dbReference>
<evidence type="ECO:0000256" key="3">
    <source>
        <dbReference type="ARBA" id="ARBA00022454"/>
    </source>
</evidence>
<dbReference type="InterPro" id="IPR011515">
    <property type="entry name" value="Shugoshin_C"/>
</dbReference>
<dbReference type="InterPro" id="IPR011516">
    <property type="entry name" value="Shugoshin_N"/>
</dbReference>
<feature type="compositionally biased region" description="Basic and acidic residues" evidence="10">
    <location>
        <begin position="504"/>
        <end position="520"/>
    </location>
</feature>
<feature type="compositionally biased region" description="Acidic residues" evidence="10">
    <location>
        <begin position="187"/>
        <end position="202"/>
    </location>
</feature>
<keyword evidence="8" id="KW-0137">Centromere</keyword>
<organism evidence="13 14">
    <name type="scientific">Xylona heveae (strain CBS 132557 / TC161)</name>
    <dbReference type="NCBI Taxonomy" id="1328760"/>
    <lineage>
        <taxon>Eukaryota</taxon>
        <taxon>Fungi</taxon>
        <taxon>Dikarya</taxon>
        <taxon>Ascomycota</taxon>
        <taxon>Pezizomycotina</taxon>
        <taxon>Xylonomycetes</taxon>
        <taxon>Xylonales</taxon>
        <taxon>Xylonaceae</taxon>
        <taxon>Xylona</taxon>
    </lineage>
</organism>
<evidence type="ECO:0000256" key="10">
    <source>
        <dbReference type="SAM" id="MobiDB-lite"/>
    </source>
</evidence>
<evidence type="ECO:0000313" key="13">
    <source>
        <dbReference type="EMBL" id="KZF25550.1"/>
    </source>
</evidence>
<dbReference type="GO" id="GO:0000779">
    <property type="term" value="C:condensed chromosome, centromeric region"/>
    <property type="evidence" value="ECO:0007669"/>
    <property type="project" value="UniProtKB-ARBA"/>
</dbReference>
<dbReference type="RefSeq" id="XP_018191105.1">
    <property type="nucleotide sequence ID" value="XM_018334120.1"/>
</dbReference>
<keyword evidence="14" id="KW-1185">Reference proteome</keyword>
<name>A0A165IYF8_XYLHT</name>
<gene>
    <name evidence="13" type="ORF">L228DRAFT_258956</name>
</gene>
<feature type="compositionally biased region" description="Basic and acidic residues" evidence="10">
    <location>
        <begin position="365"/>
        <end position="383"/>
    </location>
</feature>
<sequence length="787" mass="86858">MARLNEPPPPVETIDSLRRRFIRQNREVIKANSAQSLRIRELESEISALISENISFREEIVRLQVEAARAKNRTDNVDNIKLQLEHKIQEISAMLADLGVSKHQERRSSRGSIANSSPKAVRPDRQWKNFMRLSGGTSGLEGTLPPIVEGKYYPRKTLDAEEIEAVMEEELGCDSPDLGPPPMAHLDDEEGNFDQADEEEAPVESKFQDMDDVGVLPPNLETRRKRRDSKALLYAQGFIDHRIGESAASLFPPSEGSVGQAFKMGAKRKLAVRENEDRIHGASEAEDDAFGSKGRESPVHTKDHEAQLNESPRKKSETSQAASAARTLSGQRPDLRNNPASLEGRKVLGQKNVNTDPVVSPVKKRVQDKGLEHEKPLKAEKGAKKTRRNVRIEESKPAVTKIELPKEADRPQSQLEDEREDSRALHPKTPATESLSPGSSAASSIRTESKYTPPPSDLVHATHSTDATNGGRAARRQRAAVSYAEPSLRAKMRRPSGALTDAVGAEKRRRQEEEAKRLKSYDGVQDDNTTHEHNEKRSLEFLRRDDQAEPARSYQVSEAEGHNTANGTDPASPLSKKTPAITEELPPTVVTERRRRSSAMHRYSGTSEQSAETEAVLPTSSTGGATIAALMNGSRNTKTKTSEARRKTDASALEHQHPSDNIDIYAFSESAHPAHPEPTEIEGKSAPSRRHSSANLAAAPPPKYALPHENNNSAETSRLERSSSSGSRSRLKNDRRSADDGEGDPETKRESKPSGGLSRGLFTDLQDSHQMTTRGERAASRRRSMML</sequence>
<feature type="compositionally biased region" description="Basic and acidic residues" evidence="10">
    <location>
        <begin position="640"/>
        <end position="660"/>
    </location>
</feature>
<evidence type="ECO:0000256" key="1">
    <source>
        <dbReference type="ARBA" id="ARBA00004584"/>
    </source>
</evidence>
<evidence type="ECO:0000256" key="5">
    <source>
        <dbReference type="ARBA" id="ARBA00022829"/>
    </source>
</evidence>
<evidence type="ECO:0000256" key="7">
    <source>
        <dbReference type="ARBA" id="ARBA00023306"/>
    </source>
</evidence>
<dbReference type="GO" id="GO:0051301">
    <property type="term" value="P:cell division"/>
    <property type="evidence" value="ECO:0007669"/>
    <property type="project" value="UniProtKB-KW"/>
</dbReference>
<feature type="compositionally biased region" description="Basic and acidic residues" evidence="10">
    <location>
        <begin position="528"/>
        <end position="549"/>
    </location>
</feature>
<keyword evidence="7" id="KW-0131">Cell cycle</keyword>
<dbReference type="Pfam" id="PF07558">
    <property type="entry name" value="Shugoshin_N"/>
    <property type="match status" value="1"/>
</dbReference>
<reference evidence="13 14" key="1">
    <citation type="journal article" date="2016" name="Fungal Biol.">
        <title>The genome of Xylona heveae provides a window into fungal endophytism.</title>
        <authorList>
            <person name="Gazis R."/>
            <person name="Kuo A."/>
            <person name="Riley R."/>
            <person name="LaButti K."/>
            <person name="Lipzen A."/>
            <person name="Lin J."/>
            <person name="Amirebrahimi M."/>
            <person name="Hesse C.N."/>
            <person name="Spatafora J.W."/>
            <person name="Henrissat B."/>
            <person name="Hainaut M."/>
            <person name="Grigoriev I.V."/>
            <person name="Hibbett D.S."/>
        </authorList>
    </citation>
    <scope>NUCLEOTIDE SEQUENCE [LARGE SCALE GENOMIC DNA]</scope>
    <source>
        <strain evidence="13 14">TC161</strain>
    </source>
</reference>
<feature type="compositionally biased region" description="Basic and acidic residues" evidence="10">
    <location>
        <begin position="293"/>
        <end position="317"/>
    </location>
</feature>
<keyword evidence="6 9" id="KW-0175">Coiled coil</keyword>
<dbReference type="OrthoDB" id="5394106at2759"/>
<comment type="subcellular location">
    <subcellularLocation>
        <location evidence="1">Chromosome</location>
        <location evidence="1">Centromere</location>
    </subcellularLocation>
</comment>
<evidence type="ECO:0000313" key="14">
    <source>
        <dbReference type="Proteomes" id="UP000076632"/>
    </source>
</evidence>
<feature type="region of interest" description="Disordered" evidence="10">
    <location>
        <begin position="102"/>
        <end position="121"/>
    </location>
</feature>
<dbReference type="GO" id="GO:0045132">
    <property type="term" value="P:meiotic chromosome segregation"/>
    <property type="evidence" value="ECO:0007669"/>
    <property type="project" value="InterPro"/>
</dbReference>
<feature type="coiled-coil region" evidence="9">
    <location>
        <begin position="32"/>
        <end position="73"/>
    </location>
</feature>
<evidence type="ECO:0008006" key="15">
    <source>
        <dbReference type="Google" id="ProtNLM"/>
    </source>
</evidence>
<dbReference type="EMBL" id="KV407455">
    <property type="protein sequence ID" value="KZF25550.1"/>
    <property type="molecule type" value="Genomic_DNA"/>
</dbReference>
<evidence type="ECO:0000256" key="4">
    <source>
        <dbReference type="ARBA" id="ARBA00022618"/>
    </source>
</evidence>
<feature type="compositionally biased region" description="Basic and acidic residues" evidence="10">
    <location>
        <begin position="271"/>
        <end position="283"/>
    </location>
</feature>
<accession>A0A165IYF8</accession>
<feature type="region of interest" description="Disordered" evidence="10">
    <location>
        <begin position="178"/>
        <end position="204"/>
    </location>
</feature>
<evidence type="ECO:0000256" key="9">
    <source>
        <dbReference type="SAM" id="Coils"/>
    </source>
</evidence>
<dbReference type="GeneID" id="28899257"/>
<dbReference type="FunCoup" id="A0A165IYF8">
    <property type="interactions" value="112"/>
</dbReference>
<feature type="compositionally biased region" description="Low complexity" evidence="10">
    <location>
        <begin position="434"/>
        <end position="444"/>
    </location>
</feature>
<keyword evidence="5" id="KW-0159">Chromosome partition</keyword>
<feature type="domain" description="Shugoshin C-terminal" evidence="11">
    <location>
        <begin position="471"/>
        <end position="494"/>
    </location>
</feature>
<protein>
    <recommendedName>
        <fullName evidence="15">Shugoshin C-terminal domain-containing protein</fullName>
    </recommendedName>
</protein>
<feature type="compositionally biased region" description="Polar residues" evidence="10">
    <location>
        <begin position="604"/>
        <end position="624"/>
    </location>
</feature>
<dbReference type="GO" id="GO:0005634">
    <property type="term" value="C:nucleus"/>
    <property type="evidence" value="ECO:0007669"/>
    <property type="project" value="InterPro"/>
</dbReference>